<dbReference type="Gene3D" id="3.40.50.880">
    <property type="match status" value="1"/>
</dbReference>
<proteinExistence type="inferred from homology"/>
<dbReference type="Proteomes" id="UP000502508">
    <property type="component" value="Chromosome"/>
</dbReference>
<sequence length="607" mass="65956">MVLGTPTYAVPPWLQRKVPEIAAETATGRRMPWGARQEVDFNHPAYLFHAERVIRRVVSRYASHPAVVGYQVDNEPGLYLLHNGHVFARFVEELRAEYGDVDTLNDRWGLTHWSHRLARWDELWPPDGNLVPQYDLAWRRFQARLTAEFIGWQAGIVREYARTDQFVTTCIDYARPAMDDEAVAAGLDIASANIYYAAQDGLAAGTEGSLDWPPSGTWSLYYNADRAWSTRQAPYLVTETNATSVGPAWLNQPGYDGQWRQVGWALAARGARSVQYWHWHTLHHGPEAYWGGILPHSLVPGRVYEQVAALGRDLAAAGDALDGLRPDADVAFVHSLPSKWAFEFAPPLSGVDGGPDRAAYERITSASYRGWWAAGAQARFVHGGDLSAYPVVVAAGLYVADDATLDKLRDYAVAGGHLVLGPRTGYADSDGRIRAVAAPGRLAEAAGLTYDEYANVAALPVRAAEGSPLALPPDAAGRAWVEGLRCAGATPLAVYDHPHYGRWPAVTTVACGAGRITYVGTVPSPALAEAVARWATPAPVSGFPATDPVHVTSAGLADGRRAWFLHNWSASAATVPVPFDAVDLLTGEPISGELELGEWDVRVLTSR</sequence>
<evidence type="ECO:0000256" key="6">
    <source>
        <dbReference type="ARBA" id="ARBA00022833"/>
    </source>
</evidence>
<dbReference type="InterPro" id="IPR017853">
    <property type="entry name" value="GH"/>
</dbReference>
<dbReference type="PANTHER" id="PTHR36447:SF2">
    <property type="entry name" value="BETA-GALACTOSIDASE YESZ"/>
    <property type="match status" value="1"/>
</dbReference>
<feature type="domain" description="Glycoside hydrolase family 42 N-terminal" evidence="8">
    <location>
        <begin position="2"/>
        <end position="315"/>
    </location>
</feature>
<evidence type="ECO:0000259" key="8">
    <source>
        <dbReference type="Pfam" id="PF02449"/>
    </source>
</evidence>
<organism evidence="11 12">
    <name type="scientific">Phytohabitans flavus</name>
    <dbReference type="NCBI Taxonomy" id="1076124"/>
    <lineage>
        <taxon>Bacteria</taxon>
        <taxon>Bacillati</taxon>
        <taxon>Actinomycetota</taxon>
        <taxon>Actinomycetes</taxon>
        <taxon>Micromonosporales</taxon>
        <taxon>Micromonosporaceae</taxon>
    </lineage>
</organism>
<dbReference type="Pfam" id="PF08533">
    <property type="entry name" value="Glyco_hydro_42C"/>
    <property type="match status" value="1"/>
</dbReference>
<evidence type="ECO:0000256" key="4">
    <source>
        <dbReference type="ARBA" id="ARBA00022723"/>
    </source>
</evidence>
<dbReference type="GO" id="GO:0004565">
    <property type="term" value="F:beta-galactosidase activity"/>
    <property type="evidence" value="ECO:0007669"/>
    <property type="project" value="UniProtKB-EC"/>
</dbReference>
<dbReference type="SUPFAM" id="SSF51445">
    <property type="entry name" value="(Trans)glycosidases"/>
    <property type="match status" value="1"/>
</dbReference>
<dbReference type="AlphaFoldDB" id="A0A6F8XRK9"/>
<keyword evidence="7" id="KW-0326">Glycosidase</keyword>
<keyword evidence="5" id="KW-0378">Hydrolase</keyword>
<reference evidence="11 12" key="2">
    <citation type="submission" date="2020-03" db="EMBL/GenBank/DDBJ databases">
        <authorList>
            <person name="Ichikawa N."/>
            <person name="Kimura A."/>
            <person name="Kitahashi Y."/>
            <person name="Uohara A."/>
        </authorList>
    </citation>
    <scope>NUCLEOTIDE SEQUENCE [LARGE SCALE GENOMIC DNA]</scope>
    <source>
        <strain evidence="11 12">NBRC 107702</strain>
    </source>
</reference>
<evidence type="ECO:0000259" key="10">
    <source>
        <dbReference type="Pfam" id="PF08533"/>
    </source>
</evidence>
<dbReference type="PANTHER" id="PTHR36447">
    <property type="entry name" value="BETA-GALACTOSIDASE GANA"/>
    <property type="match status" value="1"/>
</dbReference>
<evidence type="ECO:0000256" key="3">
    <source>
        <dbReference type="ARBA" id="ARBA00012756"/>
    </source>
</evidence>
<feature type="domain" description="Beta-galactosidase trimerisation" evidence="9">
    <location>
        <begin position="328"/>
        <end position="532"/>
    </location>
</feature>
<dbReference type="CDD" id="cd03143">
    <property type="entry name" value="A4_beta-galactosidase_middle_domain"/>
    <property type="match status" value="1"/>
</dbReference>
<evidence type="ECO:0000256" key="5">
    <source>
        <dbReference type="ARBA" id="ARBA00022801"/>
    </source>
</evidence>
<dbReference type="InterPro" id="IPR013738">
    <property type="entry name" value="Beta_galactosidase_Trimer"/>
</dbReference>
<dbReference type="Gene3D" id="3.20.20.80">
    <property type="entry name" value="Glycosidases"/>
    <property type="match status" value="1"/>
</dbReference>
<dbReference type="InterPro" id="IPR013780">
    <property type="entry name" value="Glyco_hydro_b"/>
</dbReference>
<evidence type="ECO:0000313" key="11">
    <source>
        <dbReference type="EMBL" id="BCB76475.1"/>
    </source>
</evidence>
<feature type="domain" description="Beta-galactosidase C-terminal" evidence="10">
    <location>
        <begin position="561"/>
        <end position="604"/>
    </location>
</feature>
<dbReference type="InterPro" id="IPR029062">
    <property type="entry name" value="Class_I_gatase-like"/>
</dbReference>
<dbReference type="KEGG" id="pfla:Pflav_028850"/>
<keyword evidence="6" id="KW-0862">Zinc</keyword>
<dbReference type="InterPro" id="IPR003476">
    <property type="entry name" value="Glyco_hydro_42"/>
</dbReference>
<name>A0A6F8XRK9_9ACTN</name>
<dbReference type="SUPFAM" id="SSF52317">
    <property type="entry name" value="Class I glutamine amidotransferase-like"/>
    <property type="match status" value="1"/>
</dbReference>
<reference evidence="11 12" key="1">
    <citation type="submission" date="2020-03" db="EMBL/GenBank/DDBJ databases">
        <title>Whole genome shotgun sequence of Phytohabitans flavus NBRC 107702.</title>
        <authorList>
            <person name="Komaki H."/>
            <person name="Tamura T."/>
        </authorList>
    </citation>
    <scope>NUCLEOTIDE SEQUENCE [LARGE SCALE GENOMIC DNA]</scope>
    <source>
        <strain evidence="11 12">NBRC 107702</strain>
    </source>
</reference>
<accession>A0A6F8XRK9</accession>
<evidence type="ECO:0000256" key="2">
    <source>
        <dbReference type="ARBA" id="ARBA00005940"/>
    </source>
</evidence>
<comment type="similarity">
    <text evidence="2">Belongs to the glycosyl hydrolase 42 family.</text>
</comment>
<dbReference type="GO" id="GO:0009341">
    <property type="term" value="C:beta-galactosidase complex"/>
    <property type="evidence" value="ECO:0007669"/>
    <property type="project" value="InterPro"/>
</dbReference>
<keyword evidence="12" id="KW-1185">Reference proteome</keyword>
<dbReference type="Pfam" id="PF08532">
    <property type="entry name" value="Glyco_hydro_42M"/>
    <property type="match status" value="1"/>
</dbReference>
<dbReference type="InterPro" id="IPR013529">
    <property type="entry name" value="Glyco_hydro_42_N"/>
</dbReference>
<evidence type="ECO:0000256" key="7">
    <source>
        <dbReference type="ARBA" id="ARBA00023295"/>
    </source>
</evidence>
<dbReference type="GO" id="GO:0006012">
    <property type="term" value="P:galactose metabolic process"/>
    <property type="evidence" value="ECO:0007669"/>
    <property type="project" value="InterPro"/>
</dbReference>
<comment type="catalytic activity">
    <reaction evidence="1">
        <text>Hydrolysis of terminal non-reducing beta-D-galactose residues in beta-D-galactosides.</text>
        <dbReference type="EC" id="3.2.1.23"/>
    </reaction>
</comment>
<dbReference type="InterPro" id="IPR013739">
    <property type="entry name" value="Beta_galactosidase_C"/>
</dbReference>
<protein>
    <recommendedName>
        <fullName evidence="3">beta-galactosidase</fullName>
        <ecNumber evidence="3">3.2.1.23</ecNumber>
    </recommendedName>
</protein>
<keyword evidence="4" id="KW-0479">Metal-binding</keyword>
<dbReference type="Gene3D" id="2.60.40.1180">
    <property type="entry name" value="Golgi alpha-mannosidase II"/>
    <property type="match status" value="1"/>
</dbReference>
<dbReference type="Pfam" id="PF02449">
    <property type="entry name" value="Glyco_hydro_42"/>
    <property type="match status" value="1"/>
</dbReference>
<gene>
    <name evidence="11" type="ORF">Pflav_028850</name>
</gene>
<dbReference type="GO" id="GO:0046872">
    <property type="term" value="F:metal ion binding"/>
    <property type="evidence" value="ECO:0007669"/>
    <property type="project" value="UniProtKB-KW"/>
</dbReference>
<evidence type="ECO:0000259" key="9">
    <source>
        <dbReference type="Pfam" id="PF08532"/>
    </source>
</evidence>
<dbReference type="EC" id="3.2.1.23" evidence="3"/>
<dbReference type="EMBL" id="AP022870">
    <property type="protein sequence ID" value="BCB76475.1"/>
    <property type="molecule type" value="Genomic_DNA"/>
</dbReference>
<evidence type="ECO:0000313" key="12">
    <source>
        <dbReference type="Proteomes" id="UP000502508"/>
    </source>
</evidence>
<evidence type="ECO:0000256" key="1">
    <source>
        <dbReference type="ARBA" id="ARBA00001412"/>
    </source>
</evidence>